<protein>
    <submittedName>
        <fullName evidence="3">RAB6-interacting golgin</fullName>
    </submittedName>
</protein>
<dbReference type="WBParaSite" id="TTAC_0000046001-mRNA-1">
    <property type="protein sequence ID" value="TTAC_0000046001-mRNA-1"/>
    <property type="gene ID" value="TTAC_0000046001"/>
</dbReference>
<dbReference type="OrthoDB" id="6285262at2759"/>
<keyword evidence="2" id="KW-1185">Reference proteome</keyword>
<organism evidence="3">
    <name type="scientific">Hydatigena taeniaeformis</name>
    <name type="common">Feline tapeworm</name>
    <name type="synonym">Taenia taeniaeformis</name>
    <dbReference type="NCBI Taxonomy" id="6205"/>
    <lineage>
        <taxon>Eukaryota</taxon>
        <taxon>Metazoa</taxon>
        <taxon>Spiralia</taxon>
        <taxon>Lophotrochozoa</taxon>
        <taxon>Platyhelminthes</taxon>
        <taxon>Cestoda</taxon>
        <taxon>Eucestoda</taxon>
        <taxon>Cyclophyllidea</taxon>
        <taxon>Taeniidae</taxon>
        <taxon>Hydatigera</taxon>
    </lineage>
</organism>
<evidence type="ECO:0000313" key="2">
    <source>
        <dbReference type="Proteomes" id="UP000274429"/>
    </source>
</evidence>
<proteinExistence type="predicted"/>
<dbReference type="STRING" id="6205.A0A0R3WIM5"/>
<dbReference type="AlphaFoldDB" id="A0A0R3WIM5"/>
<reference evidence="1 2" key="2">
    <citation type="submission" date="2018-11" db="EMBL/GenBank/DDBJ databases">
        <authorList>
            <consortium name="Pathogen Informatics"/>
        </authorList>
    </citation>
    <scope>NUCLEOTIDE SEQUENCE [LARGE SCALE GENOMIC DNA]</scope>
</reference>
<reference evidence="3" key="1">
    <citation type="submission" date="2017-02" db="UniProtKB">
        <authorList>
            <consortium name="WormBaseParasite"/>
        </authorList>
    </citation>
    <scope>IDENTIFICATION</scope>
</reference>
<accession>A0A0R3WIM5</accession>
<evidence type="ECO:0000313" key="1">
    <source>
        <dbReference type="EMBL" id="VDM16485.1"/>
    </source>
</evidence>
<gene>
    <name evidence="1" type="ORF">TTAC_LOCUS461</name>
</gene>
<evidence type="ECO:0000313" key="3">
    <source>
        <dbReference type="WBParaSite" id="TTAC_0000046001-mRNA-1"/>
    </source>
</evidence>
<name>A0A0R3WIM5_HYDTA</name>
<dbReference type="Proteomes" id="UP000274429">
    <property type="component" value="Unassembled WGS sequence"/>
</dbReference>
<dbReference type="EMBL" id="UYWX01000041">
    <property type="protein sequence ID" value="VDM16485.1"/>
    <property type="molecule type" value="Genomic_DNA"/>
</dbReference>
<sequence>MSRLHELAVDLETKARLDRQLKQRLDKEEETSTLKAELERLQKNLFVSASTEVETICGPYLIKALGEVRAAAQRMRDERMEILTEYKTKLDQCEVLCRRNAMLETFIDTWRKGLPEGKNLSELPELIKKLSEEVSRFYSTPVHKLLEEALAQLPNAAGDSAMEVSMVNTSPSEALLPPSVPSVAGKPPTVTMPRSGLVDETICNATTVETSICRIRGGPEPSIILGEGGPGEFSRLECLDATLMDRQGE</sequence>